<reference evidence="1 2" key="2">
    <citation type="journal article" date="2012" name="J. Bacteriol.">
        <title>Complete genome sequences of Desulfosporosinus orientis DSM765T, Desulfosporosinus youngiae DSM17734T, Desulfosporosinus meridiei DSM13257T, and Desulfosporosinus acidiphilus DSM22704T.</title>
        <authorList>
            <person name="Pester M."/>
            <person name="Brambilla E."/>
            <person name="Alazard D."/>
            <person name="Rattei T."/>
            <person name="Weinmaier T."/>
            <person name="Han J."/>
            <person name="Lucas S."/>
            <person name="Lapidus A."/>
            <person name="Cheng J.F."/>
            <person name="Goodwin L."/>
            <person name="Pitluck S."/>
            <person name="Peters L."/>
            <person name="Ovchinnikova G."/>
            <person name="Teshima H."/>
            <person name="Detter J.C."/>
            <person name="Han C.S."/>
            <person name="Tapia R."/>
            <person name="Land M.L."/>
            <person name="Hauser L."/>
            <person name="Kyrpides N.C."/>
            <person name="Ivanova N.N."/>
            <person name="Pagani I."/>
            <person name="Huntmann M."/>
            <person name="Wei C.L."/>
            <person name="Davenport K.W."/>
            <person name="Daligault H."/>
            <person name="Chain P.S."/>
            <person name="Chen A."/>
            <person name="Mavromatis K."/>
            <person name="Markowitz V."/>
            <person name="Szeto E."/>
            <person name="Mikhailova N."/>
            <person name="Pati A."/>
            <person name="Wagner M."/>
            <person name="Woyke T."/>
            <person name="Ollivier B."/>
            <person name="Klenk H.P."/>
            <person name="Spring S."/>
            <person name="Loy A."/>
        </authorList>
    </citation>
    <scope>NUCLEOTIDE SEQUENCE [LARGE SCALE GENOMIC DNA]</scope>
    <source>
        <strain evidence="2">ATCC 19365 / DSM 765 / NCIMB 8382 / VKM B-1628</strain>
    </source>
</reference>
<dbReference type="PATRIC" id="fig|768706.3.peg.5450"/>
<dbReference type="Proteomes" id="UP000006346">
    <property type="component" value="Chromosome"/>
</dbReference>
<accession>G7WCB2</accession>
<dbReference type="AlphaFoldDB" id="G7WCB2"/>
<name>G7WCB2_DESOD</name>
<reference evidence="2" key="1">
    <citation type="submission" date="2011-11" db="EMBL/GenBank/DDBJ databases">
        <title>Complete sequence of Desulfosporosinus orientis DSM 765.</title>
        <authorList>
            <person name="Lucas S."/>
            <person name="Han J."/>
            <person name="Lapidus A."/>
            <person name="Cheng J.-F."/>
            <person name="Goodwin L."/>
            <person name="Pitluck S."/>
            <person name="Peters L."/>
            <person name="Ovchinnikova G."/>
            <person name="Teshima H."/>
            <person name="Detter J.C."/>
            <person name="Han C."/>
            <person name="Tapia R."/>
            <person name="Land M."/>
            <person name="Hauser L."/>
            <person name="Kyrpides N."/>
            <person name="Ivanova N."/>
            <person name="Pagani I."/>
            <person name="Pester M."/>
            <person name="Spring S."/>
            <person name="Ollivier B."/>
            <person name="Rattei T."/>
            <person name="Klenk H.-P."/>
            <person name="Wagner M."/>
            <person name="Loy A."/>
            <person name="Woyke T."/>
        </authorList>
    </citation>
    <scope>NUCLEOTIDE SEQUENCE [LARGE SCALE GENOMIC DNA]</scope>
    <source>
        <strain evidence="2">ATCC 19365 / DSM 765 / NCIMB 8382 / VKM B-1628</strain>
    </source>
</reference>
<dbReference type="EMBL" id="CP003108">
    <property type="protein sequence ID" value="AET70730.1"/>
    <property type="molecule type" value="Genomic_DNA"/>
</dbReference>
<dbReference type="STRING" id="768706.Desor_5352"/>
<dbReference type="RefSeq" id="WP_014187532.1">
    <property type="nucleotide sequence ID" value="NC_016584.1"/>
</dbReference>
<proteinExistence type="predicted"/>
<gene>
    <name evidence="1" type="ordered locus">Desor_5352</name>
</gene>
<organism evidence="1 2">
    <name type="scientific">Desulfosporosinus orientis (strain ATCC 19365 / DSM 765 / NCIMB 8382 / VKM B-1628 / Singapore I)</name>
    <name type="common">Desulfotomaculum orientis</name>
    <dbReference type="NCBI Taxonomy" id="768706"/>
    <lineage>
        <taxon>Bacteria</taxon>
        <taxon>Bacillati</taxon>
        <taxon>Bacillota</taxon>
        <taxon>Clostridia</taxon>
        <taxon>Eubacteriales</taxon>
        <taxon>Desulfitobacteriaceae</taxon>
        <taxon>Desulfosporosinus</taxon>
    </lineage>
</organism>
<dbReference type="HOGENOM" id="CLU_2478276_0_0_9"/>
<evidence type="ECO:0000313" key="2">
    <source>
        <dbReference type="Proteomes" id="UP000006346"/>
    </source>
</evidence>
<dbReference type="KEGG" id="dor:Desor_5352"/>
<protein>
    <submittedName>
        <fullName evidence="1">Uncharacterized protein</fullName>
    </submittedName>
</protein>
<evidence type="ECO:0000313" key="1">
    <source>
        <dbReference type="EMBL" id="AET70730.1"/>
    </source>
</evidence>
<sequence>MSIRGLNLFNNPNSQNIMQNLGQNPFPLRGLQRFMQKRGMNYPSFPQGGNFQPSNFQGPFFQRPNSQGEAGNLLNTLDVQAPSEKSGGIKAFLSKLGWKRNK</sequence>
<dbReference type="OrthoDB" id="1798560at2"/>
<keyword evidence="2" id="KW-1185">Reference proteome</keyword>